<keyword evidence="2" id="KW-1185">Reference proteome</keyword>
<dbReference type="InterPro" id="IPR007344">
    <property type="entry name" value="GrpB/CoaE"/>
</dbReference>
<reference evidence="1 2" key="1">
    <citation type="submission" date="2024-06" db="EMBL/GenBank/DDBJ databases">
        <title>The Natural Products Discovery Center: Release of the First 8490 Sequenced Strains for Exploring Actinobacteria Biosynthetic Diversity.</title>
        <authorList>
            <person name="Kalkreuter E."/>
            <person name="Kautsar S.A."/>
            <person name="Yang D."/>
            <person name="Bader C.D."/>
            <person name="Teijaro C.N."/>
            <person name="Fluegel L."/>
            <person name="Davis C.M."/>
            <person name="Simpson J.R."/>
            <person name="Lauterbach L."/>
            <person name="Steele A.D."/>
            <person name="Gui C."/>
            <person name="Meng S."/>
            <person name="Li G."/>
            <person name="Viehrig K."/>
            <person name="Ye F."/>
            <person name="Su P."/>
            <person name="Kiefer A.F."/>
            <person name="Nichols A."/>
            <person name="Cepeda A.J."/>
            <person name="Yan W."/>
            <person name="Fan B."/>
            <person name="Jiang Y."/>
            <person name="Adhikari A."/>
            <person name="Zheng C.-J."/>
            <person name="Schuster L."/>
            <person name="Cowan T.M."/>
            <person name="Smanski M.J."/>
            <person name="Chevrette M.G."/>
            <person name="De Carvalho L.P.S."/>
            <person name="Shen B."/>
        </authorList>
    </citation>
    <scope>NUCLEOTIDE SEQUENCE [LARGE SCALE GENOMIC DNA]</scope>
    <source>
        <strain evidence="1 2">NPDC046838</strain>
    </source>
</reference>
<dbReference type="RefSeq" id="WP_359346742.1">
    <property type="nucleotide sequence ID" value="NZ_JBEYXV010000004.1"/>
</dbReference>
<evidence type="ECO:0000313" key="1">
    <source>
        <dbReference type="EMBL" id="MEU6820870.1"/>
    </source>
</evidence>
<gene>
    <name evidence="1" type="ORF">ABZ921_09590</name>
</gene>
<dbReference type="SUPFAM" id="SSF81301">
    <property type="entry name" value="Nucleotidyltransferase"/>
    <property type="match status" value="1"/>
</dbReference>
<accession>A0ABV3BJG8</accession>
<dbReference type="Proteomes" id="UP001551176">
    <property type="component" value="Unassembled WGS sequence"/>
</dbReference>
<proteinExistence type="predicted"/>
<dbReference type="EMBL" id="JBEYXV010000004">
    <property type="protein sequence ID" value="MEU6820870.1"/>
    <property type="molecule type" value="Genomic_DNA"/>
</dbReference>
<evidence type="ECO:0000313" key="2">
    <source>
        <dbReference type="Proteomes" id="UP001551176"/>
    </source>
</evidence>
<dbReference type="PANTHER" id="PTHR34822:SF1">
    <property type="entry name" value="GRPB FAMILY PROTEIN"/>
    <property type="match status" value="1"/>
</dbReference>
<dbReference type="PANTHER" id="PTHR34822">
    <property type="entry name" value="GRPB DOMAIN PROTEIN (AFU_ORTHOLOGUE AFUA_1G01530)"/>
    <property type="match status" value="1"/>
</dbReference>
<comment type="caution">
    <text evidence="1">The sequence shown here is derived from an EMBL/GenBank/DDBJ whole genome shotgun (WGS) entry which is preliminary data.</text>
</comment>
<sequence>MSEQQIPRTSMSAEEIEAAHLAAPPKLNGRVTVRDYDPRWPLVFERESARMHERLGHIEHRIEHVGSTSVPGLPAKPVIDILLTVPDSAADATYVPALEELGFVLVIREPDWYEHRVLRKYDLDPSAETANLHVLSAGCPEADRMLLFRDRLRSHSADRKLYGDTKLALAQQTWEYVQNYADAKSEVVAGILERATAERATDAAT</sequence>
<organism evidence="1 2">
    <name type="scientific">Streptomyces atriruber</name>
    <dbReference type="NCBI Taxonomy" id="545121"/>
    <lineage>
        <taxon>Bacteria</taxon>
        <taxon>Bacillati</taxon>
        <taxon>Actinomycetota</taxon>
        <taxon>Actinomycetes</taxon>
        <taxon>Kitasatosporales</taxon>
        <taxon>Streptomycetaceae</taxon>
        <taxon>Streptomyces</taxon>
    </lineage>
</organism>
<dbReference type="InterPro" id="IPR043519">
    <property type="entry name" value="NT_sf"/>
</dbReference>
<dbReference type="Pfam" id="PF04229">
    <property type="entry name" value="GrpB"/>
    <property type="match status" value="1"/>
</dbReference>
<name>A0ABV3BJG8_9ACTN</name>
<dbReference type="Gene3D" id="3.30.460.10">
    <property type="entry name" value="Beta Polymerase, domain 2"/>
    <property type="match status" value="1"/>
</dbReference>
<protein>
    <submittedName>
        <fullName evidence="1">GrpB family protein</fullName>
    </submittedName>
</protein>